<dbReference type="InterPro" id="IPR028098">
    <property type="entry name" value="Glyco_trans_4-like_N"/>
</dbReference>
<accession>A0A239T8A9</accession>
<dbReference type="InterPro" id="IPR001296">
    <property type="entry name" value="Glyco_trans_1"/>
</dbReference>
<name>A0A239T8A9_9FIRM</name>
<dbReference type="RefSeq" id="WP_027890659.1">
    <property type="nucleotide sequence ID" value="NZ_LT906446.1"/>
</dbReference>
<evidence type="ECO:0000313" key="4">
    <source>
        <dbReference type="Proteomes" id="UP000215383"/>
    </source>
</evidence>
<gene>
    <name evidence="3" type="primary">mshA</name>
    <name evidence="3" type="ORF">SAMEA4364220_00062</name>
</gene>
<protein>
    <submittedName>
        <fullName evidence="3">D-inositol-3-phosphate glycosyltransferase</fullName>
        <ecNumber evidence="3">2.4.1.250</ecNumber>
    </submittedName>
</protein>
<evidence type="ECO:0000313" key="3">
    <source>
        <dbReference type="EMBL" id="SNU93712.1"/>
    </source>
</evidence>
<evidence type="ECO:0000259" key="1">
    <source>
        <dbReference type="Pfam" id="PF00534"/>
    </source>
</evidence>
<dbReference type="eggNOG" id="COG0438">
    <property type="taxonomic scope" value="Bacteria"/>
</dbReference>
<dbReference type="Proteomes" id="UP000215383">
    <property type="component" value="Chromosome 1"/>
</dbReference>
<dbReference type="AlphaFoldDB" id="A0A239T8A9"/>
<dbReference type="EMBL" id="LT906446">
    <property type="protein sequence ID" value="SNU93712.1"/>
    <property type="molecule type" value="Genomic_DNA"/>
</dbReference>
<dbReference type="SUPFAM" id="SSF53756">
    <property type="entry name" value="UDP-Glycosyltransferase/glycogen phosphorylase"/>
    <property type="match status" value="1"/>
</dbReference>
<keyword evidence="3" id="KW-0808">Transferase</keyword>
<keyword evidence="3" id="KW-0328">Glycosyltransferase</keyword>
<dbReference type="CDD" id="cd03819">
    <property type="entry name" value="GT4_WavL-like"/>
    <property type="match status" value="1"/>
</dbReference>
<dbReference type="EC" id="2.4.1.250" evidence="3"/>
<proteinExistence type="predicted"/>
<dbReference type="Pfam" id="PF13439">
    <property type="entry name" value="Glyco_transf_4"/>
    <property type="match status" value="1"/>
</dbReference>
<dbReference type="GeneID" id="78506109"/>
<feature type="domain" description="Glycosyltransferase subfamily 4-like N-terminal" evidence="2">
    <location>
        <begin position="13"/>
        <end position="158"/>
    </location>
</feature>
<dbReference type="Pfam" id="PF00534">
    <property type="entry name" value="Glycos_transf_1"/>
    <property type="match status" value="1"/>
</dbReference>
<keyword evidence="4" id="KW-1185">Reference proteome</keyword>
<dbReference type="PANTHER" id="PTHR12526:SF630">
    <property type="entry name" value="GLYCOSYLTRANSFERASE"/>
    <property type="match status" value="1"/>
</dbReference>
<evidence type="ECO:0000259" key="2">
    <source>
        <dbReference type="Pfam" id="PF13439"/>
    </source>
</evidence>
<reference evidence="3 4" key="1">
    <citation type="submission" date="2017-06" db="EMBL/GenBank/DDBJ databases">
        <authorList>
            <consortium name="Pathogen Informatics"/>
        </authorList>
    </citation>
    <scope>NUCLEOTIDE SEQUENCE [LARGE SCALE GENOMIC DNA]</scope>
    <source>
        <strain evidence="3 4">NCTC10570</strain>
    </source>
</reference>
<sequence>MKTILLIVPRLNIGGAETYTALVAENLLQRGYKVFTASGGGALANKLSQKGIRNFWLPIRSSTSLSAFILKRIIKKYKIDLIHANSAAAGITALKAKKYFKDIPIIYTAHGVLNNNHKEFILNNCDKIICVSKYLQEDCIKKGFDKNKLTTIYIGIDQNKFNSTVDGSYIKEALHIPKNAFVLSLVARIKNLTNKGHLDMLNILKNHKDTQNWHLIVIGKGKSLHKLKNMIKQYNLEKQVHCVGHQVNVTQYVAASDVIVLPSYFETFGLSLAEGMAMGKPGVTYNIGGCPEVVQNNKTGFVVDYKNEEAFYQKLLLLSKDKKLYTQMATNAKWDIKNRLSCDAMMTQLEQLYTEYIK</sequence>
<dbReference type="PANTHER" id="PTHR12526">
    <property type="entry name" value="GLYCOSYLTRANSFERASE"/>
    <property type="match status" value="1"/>
</dbReference>
<feature type="domain" description="Glycosyl transferase family 1" evidence="1">
    <location>
        <begin position="171"/>
        <end position="333"/>
    </location>
</feature>
<dbReference type="Gene3D" id="3.40.50.2000">
    <property type="entry name" value="Glycogen Phosphorylase B"/>
    <property type="match status" value="2"/>
</dbReference>
<organism evidence="3 4">
    <name type="scientific">Megamonas hypermegale</name>
    <dbReference type="NCBI Taxonomy" id="158847"/>
    <lineage>
        <taxon>Bacteria</taxon>
        <taxon>Bacillati</taxon>
        <taxon>Bacillota</taxon>
        <taxon>Negativicutes</taxon>
        <taxon>Selenomonadales</taxon>
        <taxon>Selenomonadaceae</taxon>
        <taxon>Megamonas</taxon>
    </lineage>
</organism>
<dbReference type="GO" id="GO:0102710">
    <property type="term" value="F:D-inositol-3-phosphate glycosyltransferase activity"/>
    <property type="evidence" value="ECO:0007669"/>
    <property type="project" value="UniProtKB-EC"/>
</dbReference>